<accession>A0ABQ9K5Y9</accession>
<sequence length="174" mass="20190">MDIFRVTLEKLNCLCYTYDLIFAEIKISPSITHSQKELEIPVINNEDVIPVLATIMAKSNLLYFPSNLFYINFCGESLMEENYNNRTILAVFEIAFKKIMETEEDSIKPDKHKKFPHLDVCETIKIMSSSEAVRQIYSCSEKLREEERGRLVSLLSTSTSEKDFIPMNLPKMFN</sequence>
<dbReference type="InterPro" id="IPR037191">
    <property type="entry name" value="VPS9_dom_sf"/>
</dbReference>
<keyword evidence="3" id="KW-1185">Reference proteome</keyword>
<dbReference type="EMBL" id="JAPWTJ010000017">
    <property type="protein sequence ID" value="KAJ8985269.1"/>
    <property type="molecule type" value="Genomic_DNA"/>
</dbReference>
<organism evidence="2 3">
    <name type="scientific">Molorchus minor</name>
    <dbReference type="NCBI Taxonomy" id="1323400"/>
    <lineage>
        <taxon>Eukaryota</taxon>
        <taxon>Metazoa</taxon>
        <taxon>Ecdysozoa</taxon>
        <taxon>Arthropoda</taxon>
        <taxon>Hexapoda</taxon>
        <taxon>Insecta</taxon>
        <taxon>Pterygota</taxon>
        <taxon>Neoptera</taxon>
        <taxon>Endopterygota</taxon>
        <taxon>Coleoptera</taxon>
        <taxon>Polyphaga</taxon>
        <taxon>Cucujiformia</taxon>
        <taxon>Chrysomeloidea</taxon>
        <taxon>Cerambycidae</taxon>
        <taxon>Lamiinae</taxon>
        <taxon>Monochamini</taxon>
        <taxon>Molorchus</taxon>
    </lineage>
</organism>
<comment type="caution">
    <text evidence="2">The sequence shown here is derived from an EMBL/GenBank/DDBJ whole genome shotgun (WGS) entry which is preliminary data.</text>
</comment>
<name>A0ABQ9K5Y9_9CUCU</name>
<evidence type="ECO:0000259" key="1">
    <source>
        <dbReference type="PROSITE" id="PS51205"/>
    </source>
</evidence>
<proteinExistence type="predicted"/>
<feature type="domain" description="VPS9" evidence="1">
    <location>
        <begin position="1"/>
        <end position="108"/>
    </location>
</feature>
<reference evidence="2" key="1">
    <citation type="journal article" date="2023" name="Insect Mol. Biol.">
        <title>Genome sequencing provides insights into the evolution of gene families encoding plant cell wall-degrading enzymes in longhorned beetles.</title>
        <authorList>
            <person name="Shin N.R."/>
            <person name="Okamura Y."/>
            <person name="Kirsch R."/>
            <person name="Pauchet Y."/>
        </authorList>
    </citation>
    <scope>NUCLEOTIDE SEQUENCE</scope>
    <source>
        <strain evidence="2">MMC_N1</strain>
    </source>
</reference>
<evidence type="ECO:0000313" key="2">
    <source>
        <dbReference type="EMBL" id="KAJ8985269.1"/>
    </source>
</evidence>
<dbReference type="SUPFAM" id="SSF109993">
    <property type="entry name" value="VPS9 domain"/>
    <property type="match status" value="1"/>
</dbReference>
<evidence type="ECO:0000313" key="3">
    <source>
        <dbReference type="Proteomes" id="UP001162164"/>
    </source>
</evidence>
<dbReference type="Gene3D" id="1.20.1050.80">
    <property type="entry name" value="VPS9 domain"/>
    <property type="match status" value="1"/>
</dbReference>
<gene>
    <name evidence="2" type="ORF">NQ317_007055</name>
</gene>
<dbReference type="Proteomes" id="UP001162164">
    <property type="component" value="Unassembled WGS sequence"/>
</dbReference>
<protein>
    <recommendedName>
        <fullName evidence="1">VPS9 domain-containing protein</fullName>
    </recommendedName>
</protein>
<dbReference type="InterPro" id="IPR003123">
    <property type="entry name" value="VPS9"/>
</dbReference>
<dbReference type="PROSITE" id="PS51205">
    <property type="entry name" value="VPS9"/>
    <property type="match status" value="1"/>
</dbReference>